<dbReference type="SMART" id="SM00768">
    <property type="entry name" value="X8"/>
    <property type="match status" value="2"/>
</dbReference>
<evidence type="ECO:0000256" key="5">
    <source>
        <dbReference type="SAM" id="SignalP"/>
    </source>
</evidence>
<evidence type="ECO:0000313" key="8">
    <source>
        <dbReference type="Proteomes" id="UP000026915"/>
    </source>
</evidence>
<keyword evidence="2" id="KW-0449">Lipoprotein</keyword>
<evidence type="ECO:0000256" key="3">
    <source>
        <dbReference type="ARBA" id="ARBA00022729"/>
    </source>
</evidence>
<protein>
    <submittedName>
        <fullName evidence="7">Glucan endo-1,3-beta-glucosidase-beta-glucanase, putative isoform 3</fullName>
    </submittedName>
</protein>
<dbReference type="GO" id="GO:0098552">
    <property type="term" value="C:side of membrane"/>
    <property type="evidence" value="ECO:0007669"/>
    <property type="project" value="UniProtKB-KW"/>
</dbReference>
<comment type="subcellular location">
    <subcellularLocation>
        <location evidence="1">Cell membrane</location>
        <topology evidence="1">Lipid-anchor</topology>
        <topology evidence="1">GPI-anchor</topology>
    </subcellularLocation>
</comment>
<dbReference type="AlphaFoldDB" id="A0A061GF39"/>
<dbReference type="FunFam" id="1.20.58.1040:FF:000003">
    <property type="entry name" value="glucan endo-1,3-beta-glucosidase 7"/>
    <property type="match status" value="1"/>
</dbReference>
<name>A0A061GF39_THECC</name>
<accession>A0A061GF39</accession>
<dbReference type="InterPro" id="IPR044788">
    <property type="entry name" value="X8_dom_prot"/>
</dbReference>
<dbReference type="PANTHER" id="PTHR31044">
    <property type="entry name" value="BETA-1,3 GLUCANASE"/>
    <property type="match status" value="1"/>
</dbReference>
<evidence type="ECO:0000256" key="2">
    <source>
        <dbReference type="ARBA" id="ARBA00022622"/>
    </source>
</evidence>
<feature type="chain" id="PRO_5001602792" evidence="5">
    <location>
        <begin position="26"/>
        <end position="245"/>
    </location>
</feature>
<dbReference type="EMBL" id="CM001884">
    <property type="protein sequence ID" value="EOY27757.1"/>
    <property type="molecule type" value="Genomic_DNA"/>
</dbReference>
<dbReference type="Gramene" id="EOY27757">
    <property type="protein sequence ID" value="EOY27757"/>
    <property type="gene ID" value="TCM_029526"/>
</dbReference>
<feature type="domain" description="X8" evidence="6">
    <location>
        <begin position="157"/>
        <end position="240"/>
    </location>
</feature>
<reference evidence="7 8" key="1">
    <citation type="journal article" date="2013" name="Genome Biol.">
        <title>The genome sequence of the most widely cultivated cacao type and its use to identify candidate genes regulating pod color.</title>
        <authorList>
            <person name="Motamayor J.C."/>
            <person name="Mockaitis K."/>
            <person name="Schmutz J."/>
            <person name="Haiminen N."/>
            <person name="Iii D.L."/>
            <person name="Cornejo O."/>
            <person name="Findley S.D."/>
            <person name="Zheng P."/>
            <person name="Utro F."/>
            <person name="Royaert S."/>
            <person name="Saski C."/>
            <person name="Jenkins J."/>
            <person name="Podicheti R."/>
            <person name="Zhao M."/>
            <person name="Scheffler B.E."/>
            <person name="Stack J.C."/>
            <person name="Feltus F.A."/>
            <person name="Mustiga G.M."/>
            <person name="Amores F."/>
            <person name="Phillips W."/>
            <person name="Marelli J.P."/>
            <person name="May G.D."/>
            <person name="Shapiro H."/>
            <person name="Ma J."/>
            <person name="Bustamante C.D."/>
            <person name="Schnell R.J."/>
            <person name="Main D."/>
            <person name="Gilbert D."/>
            <person name="Parida L."/>
            <person name="Kuhn D.N."/>
        </authorList>
    </citation>
    <scope>NUCLEOTIDE SEQUENCE [LARGE SCALE GENOMIC DNA]</scope>
    <source>
        <strain evidence="8">cv. Matina 1-6</strain>
    </source>
</reference>
<gene>
    <name evidence="7" type="ORF">TCM_029526</name>
</gene>
<keyword evidence="2" id="KW-0336">GPI-anchor</keyword>
<keyword evidence="2" id="KW-0472">Membrane</keyword>
<evidence type="ECO:0000313" key="7">
    <source>
        <dbReference type="EMBL" id="EOY27757.1"/>
    </source>
</evidence>
<dbReference type="InParanoid" id="A0A061GF39"/>
<dbReference type="Gene3D" id="1.20.58.1040">
    <property type="match status" value="2"/>
</dbReference>
<keyword evidence="2" id="KW-0325">Glycoprotein</keyword>
<keyword evidence="8" id="KW-1185">Reference proteome</keyword>
<dbReference type="Pfam" id="PF07983">
    <property type="entry name" value="X8"/>
    <property type="match status" value="2"/>
</dbReference>
<dbReference type="GO" id="GO:0009506">
    <property type="term" value="C:plasmodesma"/>
    <property type="evidence" value="ECO:0007669"/>
    <property type="project" value="UniProtKB-ARBA"/>
</dbReference>
<dbReference type="PANTHER" id="PTHR31044:SF43">
    <property type="entry name" value="GLUCAN ENDO-1,3-BETA-GLUCOSIDASE 13-LIKE ISOFORM X1"/>
    <property type="match status" value="1"/>
</dbReference>
<dbReference type="OMA" id="KWCIAQP"/>
<feature type="domain" description="X8" evidence="6">
    <location>
        <begin position="34"/>
        <end position="117"/>
    </location>
</feature>
<sequence length="245" mass="27045">MAKPIFSLPIFSLFVLFSLLHSGGSLKMANGQKTWCIANPLSSDSELAANIEFACSQLDCRLIEPDGPCFEPDTQMHHASYVMNLYYQTYGRHLANCDFRHSGVVSLTDPSYGNCTFQSGGALAEQEPSVIWCNNMSRSMTSLGKTWHLMIMGLQGTWCVAKPGTSDDLLQQNINFACNQVDCGPTHSGGACFYPTTLINHASYAMNLYYQTTGRKKSSCDFRETGLLVSNDPSYGNCAYQYSHD</sequence>
<keyword evidence="3 5" id="KW-0732">Signal</keyword>
<evidence type="ECO:0000256" key="4">
    <source>
        <dbReference type="ARBA" id="ARBA00023157"/>
    </source>
</evidence>
<feature type="signal peptide" evidence="5">
    <location>
        <begin position="1"/>
        <end position="25"/>
    </location>
</feature>
<dbReference type="GO" id="GO:0005886">
    <property type="term" value="C:plasma membrane"/>
    <property type="evidence" value="ECO:0007669"/>
    <property type="project" value="UniProtKB-SubCell"/>
</dbReference>
<dbReference type="STRING" id="3641.A0A061GF39"/>
<dbReference type="InterPro" id="IPR012946">
    <property type="entry name" value="X8"/>
</dbReference>
<proteinExistence type="predicted"/>
<organism evidence="7 8">
    <name type="scientific">Theobroma cacao</name>
    <name type="common">Cacao</name>
    <name type="synonym">Cocoa</name>
    <dbReference type="NCBI Taxonomy" id="3641"/>
    <lineage>
        <taxon>Eukaryota</taxon>
        <taxon>Viridiplantae</taxon>
        <taxon>Streptophyta</taxon>
        <taxon>Embryophyta</taxon>
        <taxon>Tracheophyta</taxon>
        <taxon>Spermatophyta</taxon>
        <taxon>Magnoliopsida</taxon>
        <taxon>eudicotyledons</taxon>
        <taxon>Gunneridae</taxon>
        <taxon>Pentapetalae</taxon>
        <taxon>rosids</taxon>
        <taxon>malvids</taxon>
        <taxon>Malvales</taxon>
        <taxon>Malvaceae</taxon>
        <taxon>Byttnerioideae</taxon>
        <taxon>Theobroma</taxon>
    </lineage>
</organism>
<evidence type="ECO:0000259" key="6">
    <source>
        <dbReference type="SMART" id="SM00768"/>
    </source>
</evidence>
<evidence type="ECO:0000256" key="1">
    <source>
        <dbReference type="ARBA" id="ARBA00004609"/>
    </source>
</evidence>
<dbReference type="eggNOG" id="ENOG502SN5H">
    <property type="taxonomic scope" value="Eukaryota"/>
</dbReference>
<dbReference type="Proteomes" id="UP000026915">
    <property type="component" value="Chromosome 6"/>
</dbReference>
<keyword evidence="4" id="KW-1015">Disulfide bond</keyword>